<dbReference type="AlphaFoldDB" id="A0A975FAX2"/>
<name>A0A975FAX2_9GAMM</name>
<keyword evidence="1" id="KW-0472">Membrane</keyword>
<dbReference type="EMBL" id="CP072793">
    <property type="protein sequence ID" value="QTR54447.1"/>
    <property type="molecule type" value="Genomic_DNA"/>
</dbReference>
<protein>
    <submittedName>
        <fullName evidence="2">Uncharacterized protein</fullName>
    </submittedName>
</protein>
<reference evidence="2" key="1">
    <citation type="submission" date="2021-04" db="EMBL/GenBank/DDBJ databases">
        <title>Genomics, taxonomy and metabolism of representatives of sulfur bacteria of the genus Thiothrix: Thiothrix fructosivorans QT, Thiothrix unzii A1T and three new species, Thiothrix subterranea sp. nov., Thiothrix litoralis sp. nov. and 'Candidatus Thiothrix anitrata' sp. nov.</title>
        <authorList>
            <person name="Ravin N.V."/>
            <person name="Smolyakov D."/>
            <person name="Rudenko T.S."/>
            <person name="Mardanov A.V."/>
            <person name="Beletsky A.V."/>
            <person name="Markov N.D."/>
            <person name="Fomenkov A.I."/>
            <person name="Roberts R.J."/>
            <person name="Karnachuk O.V."/>
            <person name="Novikov A."/>
            <person name="Grabovich M.Y."/>
        </authorList>
    </citation>
    <scope>NUCLEOTIDE SEQUENCE</scope>
    <source>
        <strain evidence="2">A1</strain>
    </source>
</reference>
<keyword evidence="3" id="KW-1185">Reference proteome</keyword>
<proteinExistence type="predicted"/>
<sequence length="169" mass="19642">MNFIKFIFCSKNNYNFFKGLKHIIVELFFGVQIVDLISDTSSIENKQSYRLTQGNRTTDENLLSSTGMIGNVSNFIPETIITNFFKKTIQNTIIDKHFKTYGFLQESGEGMFRAKKDNLHLLSPYRIFINSLWMAIEIFVSIIVYFLSGQVEMSVLSMFILESLRKFKI</sequence>
<gene>
    <name evidence="2" type="ORF">J9260_04955</name>
</gene>
<accession>A0A975FAX2</accession>
<dbReference type="Proteomes" id="UP000672009">
    <property type="component" value="Chromosome"/>
</dbReference>
<dbReference type="RefSeq" id="WP_210219937.1">
    <property type="nucleotide sequence ID" value="NZ_CP072793.1"/>
</dbReference>
<dbReference type="KEGG" id="tun:J9260_04955"/>
<organism evidence="2 3">
    <name type="scientific">Thiothrix unzii</name>
    <dbReference type="NCBI Taxonomy" id="111769"/>
    <lineage>
        <taxon>Bacteria</taxon>
        <taxon>Pseudomonadati</taxon>
        <taxon>Pseudomonadota</taxon>
        <taxon>Gammaproteobacteria</taxon>
        <taxon>Thiotrichales</taxon>
        <taxon>Thiotrichaceae</taxon>
        <taxon>Thiothrix</taxon>
    </lineage>
</organism>
<feature type="transmembrane region" description="Helical" evidence="1">
    <location>
        <begin position="127"/>
        <end position="148"/>
    </location>
</feature>
<evidence type="ECO:0000313" key="2">
    <source>
        <dbReference type="EMBL" id="QTR54447.1"/>
    </source>
</evidence>
<keyword evidence="1" id="KW-1133">Transmembrane helix</keyword>
<keyword evidence="1" id="KW-0812">Transmembrane</keyword>
<evidence type="ECO:0000313" key="3">
    <source>
        <dbReference type="Proteomes" id="UP000672009"/>
    </source>
</evidence>
<evidence type="ECO:0000256" key="1">
    <source>
        <dbReference type="SAM" id="Phobius"/>
    </source>
</evidence>